<sequence length="240" mass="27767">MQGPDREMESMLHSHYVDNLKTVIPATMLPDYMQDTEKSVYEMFVPQTKSLVVTETEPELTKTDIKIRTDITTSDVDLNALSQQVIYAETAKLKPFFEKEFIGATKGVFIESGCAYDFEDVFEKYNKRNKLVAVRLLSDLLCNHYNDDINITTAILHTISHYSYSELGKEFIYIVLSLCNHNNKKIKKFALKIFDNWDEVETLKLLKGNAPLHERWLEDYRQSIIEHLEGKRDAILGTSN</sequence>
<evidence type="ECO:0000313" key="1">
    <source>
        <dbReference type="EMBL" id="SDB96900.1"/>
    </source>
</evidence>
<accession>A0A1G6HRP3</accession>
<protein>
    <submittedName>
        <fullName evidence="1">Uncharacterized protein</fullName>
    </submittedName>
</protein>
<dbReference type="AlphaFoldDB" id="A0A1G6HRP3"/>
<name>A0A1G6HRP3_9FIRM</name>
<gene>
    <name evidence="1" type="ORF">SAMN04487864_101197</name>
</gene>
<organism evidence="1 2">
    <name type="scientific">Succiniclasticum ruminis</name>
    <dbReference type="NCBI Taxonomy" id="40841"/>
    <lineage>
        <taxon>Bacteria</taxon>
        <taxon>Bacillati</taxon>
        <taxon>Bacillota</taxon>
        <taxon>Negativicutes</taxon>
        <taxon>Acidaminococcales</taxon>
        <taxon>Acidaminococcaceae</taxon>
        <taxon>Succiniclasticum</taxon>
    </lineage>
</organism>
<evidence type="ECO:0000313" key="2">
    <source>
        <dbReference type="Proteomes" id="UP000198943"/>
    </source>
</evidence>
<reference evidence="2" key="1">
    <citation type="submission" date="2016-10" db="EMBL/GenBank/DDBJ databases">
        <authorList>
            <person name="Varghese N."/>
            <person name="Submissions S."/>
        </authorList>
    </citation>
    <scope>NUCLEOTIDE SEQUENCE [LARGE SCALE GENOMIC DNA]</scope>
    <source>
        <strain evidence="2">DSM 11005</strain>
    </source>
</reference>
<dbReference type="Proteomes" id="UP000198943">
    <property type="component" value="Unassembled WGS sequence"/>
</dbReference>
<dbReference type="EMBL" id="FMYW01000001">
    <property type="protein sequence ID" value="SDB96900.1"/>
    <property type="molecule type" value="Genomic_DNA"/>
</dbReference>
<keyword evidence="2" id="KW-1185">Reference proteome</keyword>
<proteinExistence type="predicted"/>